<accession>A0A2P6TKE8</accession>
<evidence type="ECO:0000256" key="3">
    <source>
        <dbReference type="ARBA" id="ARBA00023274"/>
    </source>
</evidence>
<evidence type="ECO:0000256" key="2">
    <source>
        <dbReference type="ARBA" id="ARBA00022980"/>
    </source>
</evidence>
<dbReference type="GO" id="GO:0006412">
    <property type="term" value="P:translation"/>
    <property type="evidence" value="ECO:0007669"/>
    <property type="project" value="InterPro"/>
</dbReference>
<keyword evidence="2" id="KW-0689">Ribosomal protein</keyword>
<reference evidence="5 6" key="1">
    <citation type="journal article" date="2018" name="Plant J.">
        <title>Genome sequences of Chlorella sorokiniana UTEX 1602 and Micractinium conductrix SAG 241.80: implications to maltose excretion by a green alga.</title>
        <authorList>
            <person name="Arriola M.B."/>
            <person name="Velmurugan N."/>
            <person name="Zhang Y."/>
            <person name="Plunkett M.H."/>
            <person name="Hondzo H."/>
            <person name="Barney B.M."/>
        </authorList>
    </citation>
    <scope>NUCLEOTIDE SEQUENCE [LARGE SCALE GENOMIC DNA]</scope>
    <source>
        <strain evidence="6">UTEX 1602</strain>
    </source>
</reference>
<keyword evidence="3" id="KW-0687">Ribonucleoprotein</keyword>
<dbReference type="InterPro" id="IPR036351">
    <property type="entry name" value="Ribosomal_eL32_sf"/>
</dbReference>
<feature type="region of interest" description="Disordered" evidence="4">
    <location>
        <begin position="2116"/>
        <end position="2137"/>
    </location>
</feature>
<dbReference type="SUPFAM" id="SSF52042">
    <property type="entry name" value="Ribosomal protein L32e"/>
    <property type="match status" value="1"/>
</dbReference>
<evidence type="ECO:0000313" key="6">
    <source>
        <dbReference type="Proteomes" id="UP000239899"/>
    </source>
</evidence>
<feature type="region of interest" description="Disordered" evidence="4">
    <location>
        <begin position="2559"/>
        <end position="2581"/>
    </location>
</feature>
<proteinExistence type="inferred from homology"/>
<name>A0A2P6TKE8_CHLSO</name>
<feature type="compositionally biased region" description="Polar residues" evidence="4">
    <location>
        <begin position="2117"/>
        <end position="2130"/>
    </location>
</feature>
<dbReference type="Proteomes" id="UP000239899">
    <property type="component" value="Unassembled WGS sequence"/>
</dbReference>
<feature type="region of interest" description="Disordered" evidence="4">
    <location>
        <begin position="1428"/>
        <end position="1448"/>
    </location>
</feature>
<evidence type="ECO:0000256" key="4">
    <source>
        <dbReference type="SAM" id="MobiDB-lite"/>
    </source>
</evidence>
<dbReference type="EMBL" id="LHPG02000013">
    <property type="protein sequence ID" value="PRW44541.1"/>
    <property type="molecule type" value="Genomic_DNA"/>
</dbReference>
<dbReference type="GO" id="GO:0022625">
    <property type="term" value="C:cytosolic large ribosomal subunit"/>
    <property type="evidence" value="ECO:0007669"/>
    <property type="project" value="TreeGrafter"/>
</dbReference>
<gene>
    <name evidence="5" type="ORF">C2E21_6779</name>
</gene>
<dbReference type="CDD" id="cd00513">
    <property type="entry name" value="Ribosomal_L32_L32e"/>
    <property type="match status" value="1"/>
</dbReference>
<feature type="compositionally biased region" description="Polar residues" evidence="4">
    <location>
        <begin position="1435"/>
        <end position="1448"/>
    </location>
</feature>
<protein>
    <submittedName>
        <fullName evidence="5">60S ribosomal L32-1</fullName>
    </submittedName>
</protein>
<dbReference type="PROSITE" id="PS00580">
    <property type="entry name" value="RIBOSOMAL_L32E"/>
    <property type="match status" value="1"/>
</dbReference>
<sequence>MVTPLVRVKSIKKRTKRFQRHQSDRRITVKESWRRPKGIDSRVRRKFKGCGIIMPNIGYGTNKKTRHVLPNGFLKFVVSNVKDLELLLMHNRKYCGEIAHNVSTLKRKAIVERAAELNIALTNGNSRLRSQEDDEVGGIVGEAADSSAAPPPLACSAGPLTRVSPGLRVAGREIALPLQAEQAAAVNAAGRGSGSSVWVVQAPKLETTNPRWDCEVVAEPVRRTKAALGISPDTSVEARLSRLEVVEPCSKPKVHLSTSPDDVKGAFGELAILLPSSYQGGALHVLHGGRQVQVDLAASNSNSSCFAAFFLGCQVTTQPVTAGHRCMLAYDLVHVGRPPPPQLPNDPITRLLSLAQEWNLKSVSPMKLCYLLENKYSASELRSRGLAALAGPDKQAAQLLAAACQRGAELDVCLALVKASAEPGVTTEDLFNMICADPQAYWFQEFGRVDGGMMSEDAMWEEADEVYFNILYSNDGYDAHRRLKWRDILAGKLAPLAGPQPPFHHTTLDAKRELLCGKDYWWGEPDRVLGDETGFLETRQQFWRAGLLIWPRSKRLLNAVHGDIALQTLRLHYMLNPTARPGQGASAANPTAAAQPAAESIQALHNHRKHDVRGRWTEVEREYYWSDEEDYQDVIDSVYGYSDRDKRSSEKSWARRALRSWAHCNHGSCCTPVELLDRLVADAASAEPALRPKALAAASVVALSLAKALPQGVKPSGKEDKMFRVFAAPQPIVLALQRMPMAAGQLALESVVESLLERYHAAPLLTHDTAVLDVRTLGTACMAILTELDPCAVAGSPALLKLTSFGLAALSAGPSEEPAPPVNWSKEHAAHALQPREIDSFYTPLWNFLVDPELREAVFDDPDGELGLWNLSYFDSKPGSPNEDIQAERVQVEQGAPPRWRVTKRNAAYQREVEENHQRCGLRRSLQDLLLPCLVLALPRGGSDSSGDSSSPGSAAAAGAPAAMVGRLQRQLYELLSAAGAEEEAQAAPADSSAVPPPLACSAGPLTRISPGLRVAGTALKLPIDAEQAAAIKAAGAVPTTCGCGVWVVPAVQLEVTNPRWESEVVAEAVRRTKAALGISPDTLVEARLSRLELRQPSGKRKADLHSSQTSSQGAFGQLAILLPSSYQGGALRMLHGGREVQMDLSDRNAKSSCFAAFYSGCLVTTQPLTAGHRCLLFYDLVCSGGPQPPQLPSDPVTRLLFLAQQWTLKGRSSMKLCYLLDHKYSASALREQGLEALEGADKRTAQLLAAACQRGAELDVCLALVKATGEPGVTRRGIFEALCEAEDTFLCPDCGGFHLPADEEEMLWDDADEAYHEVLCHNQGYNAHKRVRWTGILAGKLVPLAGPQPPFHHTTLDAKRELLCSEDYWRREPDRVHHDSEDEDEDGPFVRQQFRRVGLLMWPRSKRLLNAVHADLAQQTLRLNTMLCPDDQPDTSSSPAKGQPTAASLQALRDNRLWSIDSRWCEDDDLFESFYDSHSFDGFSDADDSSDEDFWEQPEADAAQLGDAIVRYLADSSVKGQATGACSLRVVLQLALNPQLAARRPDGKPSQRRAIKLLQAAADRSSAFYYSLAPHVADLLKHWRWHRQMLPALRGWVRCDVGSPRTGIELLDAILADAATAAPVLRPKALAAASAVALSLAKAMRKGTKPSKQMEMYSPFACPDKLLLALQRVPTAAGQLALESVVESLLKRYRAAPLRHEYGLVLDLQQLHTACTSVLQALSPGAIAGNAALLKLVCACLDALAAGGSVKPVPPADWRNERAANAVAHYIGGAVCDSLRDGCYSSAAPPPLACSAGPLTRISPGLRMAGREVSLPLQAEQAAAIKAAGRGSSGGALRVLHGGREVYIDLAECNAKSSCFAAYYSGGPQAPQLPSDPISRLLSLSQEWNLRPKGAMKLCYMLKNKYSAGLLVELGLEALEGADREAAQLLVDACQRGAQLDVSVALVKATAEPGVTRRDIFNKLCRDNNHVLCLDCGGFHLDPMEEEELWEEADEEYSKVLYLNKGHQAHKRLKWTKVLAGKLAPLAGPQPPFHHTNLDAASELLCGKRYWRRKPDRVYEDSEDDEDEPFNRQQFRRAGLLIWPRSKRLLNAVHGDLAQQTLRLSSVLFPAEGVQPSDQEAATAQSHRTSGAAKPTPQAIDVLREGRNCFVYGCWAEDENNDLFEDQDMDPFDGHSEGEDSEEEEFWEQPVATSSELGDTIIQYLAQEVTTGTPYLQGASLQVMLQLAPHAELARRQPVNAHLRRAVNLLEAAAARSTAMYTSFAEPVAALLEHWRWPPEALPALRRWTHCTTASTRSATALLEALLADAATAAPAQQHKALAAASTLALSLAKALQQGTQGSSKPFMHGVFAEPVKVLLALQRVPTAAGQLALESAVEAILKRFRAAPLLGESSNVLYLSQLHTACTALLRALPPDAVAGNPALLKLTCSCLSILAAHWSKEYLLLGVPDQEDCPSMNVLRAFAMDAEHGGCTIPASGALDAWITRYVRQPQYTPIFEDIQVEALQGEEDGDPPSWRLIKRHAAYESALDCFRQRGSMSRSLQDLLLPCLLLALPRSGSGSSSTAPATSEGLPAKAQRH</sequence>
<feature type="compositionally biased region" description="Low complexity" evidence="4">
    <location>
        <begin position="2559"/>
        <end position="2571"/>
    </location>
</feature>
<comment type="similarity">
    <text evidence="1">Belongs to the eukaryotic ribosomal protein eL32 family.</text>
</comment>
<dbReference type="Pfam" id="PF01655">
    <property type="entry name" value="Ribosomal_L32e"/>
    <property type="match status" value="1"/>
</dbReference>
<comment type="caution">
    <text evidence="5">The sequence shown here is derived from an EMBL/GenBank/DDBJ whole genome shotgun (WGS) entry which is preliminary data.</text>
</comment>
<evidence type="ECO:0000256" key="1">
    <source>
        <dbReference type="ARBA" id="ARBA00008431"/>
    </source>
</evidence>
<dbReference type="PANTHER" id="PTHR23413">
    <property type="entry name" value="60S RIBOSOMAL PROTEIN L32 AND DNA-DIRECTED RNA POLYMERASE II, SUBUNIT N"/>
    <property type="match status" value="1"/>
</dbReference>
<dbReference type="SMART" id="SM01393">
    <property type="entry name" value="Ribosomal_L32e"/>
    <property type="match status" value="1"/>
</dbReference>
<dbReference type="OrthoDB" id="268693at2759"/>
<dbReference type="InterPro" id="IPR001515">
    <property type="entry name" value="Ribosomal_eL32"/>
</dbReference>
<organism evidence="5 6">
    <name type="scientific">Chlorella sorokiniana</name>
    <name type="common">Freshwater green alga</name>
    <dbReference type="NCBI Taxonomy" id="3076"/>
    <lineage>
        <taxon>Eukaryota</taxon>
        <taxon>Viridiplantae</taxon>
        <taxon>Chlorophyta</taxon>
        <taxon>core chlorophytes</taxon>
        <taxon>Trebouxiophyceae</taxon>
        <taxon>Chlorellales</taxon>
        <taxon>Chlorellaceae</taxon>
        <taxon>Chlorella clade</taxon>
        <taxon>Chlorella</taxon>
    </lineage>
</organism>
<dbReference type="GO" id="GO:0003735">
    <property type="term" value="F:structural constituent of ribosome"/>
    <property type="evidence" value="ECO:0007669"/>
    <property type="project" value="InterPro"/>
</dbReference>
<evidence type="ECO:0000313" key="5">
    <source>
        <dbReference type="EMBL" id="PRW44541.1"/>
    </source>
</evidence>
<dbReference type="PANTHER" id="PTHR23413:SF1">
    <property type="entry name" value="RIBOSOMAL PROTEIN L32"/>
    <property type="match status" value="1"/>
</dbReference>
<dbReference type="STRING" id="3076.A0A2P6TKE8"/>
<keyword evidence="6" id="KW-1185">Reference proteome</keyword>
<dbReference type="InterPro" id="IPR018263">
    <property type="entry name" value="Ribosomal_eL32_CS"/>
</dbReference>